<reference evidence="1 2" key="1">
    <citation type="journal article" date="2022" name="G3 (Bethesda)">
        <title>Whole-genome sequence and methylome profiling of the almond [Prunus dulcis (Mill.) D.A. Webb] cultivar 'Nonpareil'.</title>
        <authorList>
            <person name="D'Amico-Willman K.M."/>
            <person name="Ouma W.Z."/>
            <person name="Meulia T."/>
            <person name="Sideli G.M."/>
            <person name="Gradziel T.M."/>
            <person name="Fresnedo-Ramirez J."/>
        </authorList>
    </citation>
    <scope>NUCLEOTIDE SEQUENCE [LARGE SCALE GENOMIC DNA]</scope>
    <source>
        <strain evidence="1">Clone GOH B32 T37-40</strain>
    </source>
</reference>
<accession>A0AAD4V6E3</accession>
<organism evidence="1 2">
    <name type="scientific">Prunus dulcis</name>
    <name type="common">Almond</name>
    <name type="synonym">Amygdalus dulcis</name>
    <dbReference type="NCBI Taxonomy" id="3755"/>
    <lineage>
        <taxon>Eukaryota</taxon>
        <taxon>Viridiplantae</taxon>
        <taxon>Streptophyta</taxon>
        <taxon>Embryophyta</taxon>
        <taxon>Tracheophyta</taxon>
        <taxon>Spermatophyta</taxon>
        <taxon>Magnoliopsida</taxon>
        <taxon>eudicotyledons</taxon>
        <taxon>Gunneridae</taxon>
        <taxon>Pentapetalae</taxon>
        <taxon>rosids</taxon>
        <taxon>fabids</taxon>
        <taxon>Rosales</taxon>
        <taxon>Rosaceae</taxon>
        <taxon>Amygdaloideae</taxon>
        <taxon>Amygdaleae</taxon>
        <taxon>Prunus</taxon>
    </lineage>
</organism>
<name>A0AAD4V6E3_PRUDU</name>
<gene>
    <name evidence="1" type="ORF">L3X38_037859</name>
</gene>
<evidence type="ECO:0000313" key="2">
    <source>
        <dbReference type="Proteomes" id="UP001054821"/>
    </source>
</evidence>
<comment type="caution">
    <text evidence="1">The sequence shown here is derived from an EMBL/GenBank/DDBJ whole genome shotgun (WGS) entry which is preliminary data.</text>
</comment>
<sequence>MGVQSDTNRRKILKTKGQGSYRRCKTSIGATFVLGHTLKNGRKWPKLKIKNRLKFRVSNSVPYCNNFKNPTQPSAKASKIGQKPYLRCWIWSPEERERRRRRFGENRRNYGGWLDGDGGEALGYHPCDSVVQIHRVGG</sequence>
<evidence type="ECO:0000313" key="1">
    <source>
        <dbReference type="EMBL" id="KAI5318151.1"/>
    </source>
</evidence>
<dbReference type="Proteomes" id="UP001054821">
    <property type="component" value="Chromosome 7"/>
</dbReference>
<keyword evidence="2" id="KW-1185">Reference proteome</keyword>
<proteinExistence type="predicted"/>
<dbReference type="AlphaFoldDB" id="A0AAD4V6E3"/>
<protein>
    <submittedName>
        <fullName evidence="1">Uncharacterized protein</fullName>
    </submittedName>
</protein>
<dbReference type="EMBL" id="JAJFAZ020000007">
    <property type="protein sequence ID" value="KAI5318151.1"/>
    <property type="molecule type" value="Genomic_DNA"/>
</dbReference>